<dbReference type="Pfam" id="PF04188">
    <property type="entry name" value="Mannosyl_trans2"/>
    <property type="match status" value="1"/>
</dbReference>
<evidence type="ECO:0000256" key="10">
    <source>
        <dbReference type="ARBA" id="ARBA00022989"/>
    </source>
</evidence>
<dbReference type="PANTHER" id="PTHR12468:SF2">
    <property type="entry name" value="GPI MANNOSYLTRANSFERASE 2"/>
    <property type="match status" value="1"/>
</dbReference>
<feature type="transmembrane region" description="Helical" evidence="12">
    <location>
        <begin position="186"/>
        <end position="208"/>
    </location>
</feature>
<proteinExistence type="inferred from homology"/>
<comment type="pathway">
    <text evidence="2 12">Glycolipid biosynthesis; glycosylphosphatidylinositol-anchor biosynthesis.</text>
</comment>
<keyword evidence="14" id="KW-1185">Reference proteome</keyword>
<comment type="caution">
    <text evidence="12">Lacks conserved residue(s) required for the propagation of feature annotation.</text>
</comment>
<evidence type="ECO:0000313" key="14">
    <source>
        <dbReference type="Proteomes" id="UP001140560"/>
    </source>
</evidence>
<keyword evidence="8 12" id="KW-0812">Transmembrane</keyword>
<feature type="transmembrane region" description="Helical" evidence="12">
    <location>
        <begin position="84"/>
        <end position="105"/>
    </location>
</feature>
<keyword evidence="5 12" id="KW-0337">GPI-anchor biosynthesis</keyword>
<evidence type="ECO:0000256" key="11">
    <source>
        <dbReference type="ARBA" id="ARBA00023136"/>
    </source>
</evidence>
<evidence type="ECO:0000256" key="7">
    <source>
        <dbReference type="ARBA" id="ARBA00022679"/>
    </source>
</evidence>
<dbReference type="Proteomes" id="UP001140560">
    <property type="component" value="Unassembled WGS sequence"/>
</dbReference>
<keyword evidence="11 12" id="KW-0472">Membrane</keyword>
<dbReference type="InterPro" id="IPR007315">
    <property type="entry name" value="PIG-V/Gpi18"/>
</dbReference>
<dbReference type="OrthoDB" id="10252502at2759"/>
<organism evidence="13 14">
    <name type="scientific">Neocucurbitaria cava</name>
    <dbReference type="NCBI Taxonomy" id="798079"/>
    <lineage>
        <taxon>Eukaryota</taxon>
        <taxon>Fungi</taxon>
        <taxon>Dikarya</taxon>
        <taxon>Ascomycota</taxon>
        <taxon>Pezizomycotina</taxon>
        <taxon>Dothideomycetes</taxon>
        <taxon>Pleosporomycetidae</taxon>
        <taxon>Pleosporales</taxon>
        <taxon>Pleosporineae</taxon>
        <taxon>Cucurbitariaceae</taxon>
        <taxon>Neocucurbitaria</taxon>
    </lineage>
</organism>
<comment type="subcellular location">
    <subcellularLocation>
        <location evidence="1 12">Endoplasmic reticulum membrane</location>
        <topology evidence="1 12">Multi-pass membrane protein</topology>
    </subcellularLocation>
</comment>
<gene>
    <name evidence="13" type="primary">GPI18</name>
    <name evidence="13" type="ORF">N0V83_004777</name>
</gene>
<keyword evidence="10 12" id="KW-1133">Transmembrane helix</keyword>
<evidence type="ECO:0000256" key="3">
    <source>
        <dbReference type="ARBA" id="ARBA00008698"/>
    </source>
</evidence>
<feature type="transmembrane region" description="Helical" evidence="12">
    <location>
        <begin position="21"/>
        <end position="41"/>
    </location>
</feature>
<protein>
    <recommendedName>
        <fullName evidence="4 12">GPI mannosyltransferase 2</fullName>
        <ecNumber evidence="12">2.4.1.-</ecNumber>
    </recommendedName>
</protein>
<dbReference type="GO" id="GO:0004376">
    <property type="term" value="F:GPI mannosyltransferase activity"/>
    <property type="evidence" value="ECO:0007669"/>
    <property type="project" value="InterPro"/>
</dbReference>
<reference evidence="13" key="1">
    <citation type="submission" date="2022-10" db="EMBL/GenBank/DDBJ databases">
        <title>Tapping the CABI collections for fungal endophytes: first genome assemblies for Collariella, Neodidymelliopsis, Ascochyta clinopodiicola, Didymella pomorum, Didymosphaeria variabile, Neocosmospora piperis and Neocucurbitaria cava.</title>
        <authorList>
            <person name="Hill R."/>
        </authorList>
    </citation>
    <scope>NUCLEOTIDE SEQUENCE</scope>
    <source>
        <strain evidence="13">IMI 356814</strain>
    </source>
</reference>
<keyword evidence="7 12" id="KW-0808">Transferase</keyword>
<feature type="transmembrane region" description="Helical" evidence="12">
    <location>
        <begin position="306"/>
        <end position="326"/>
    </location>
</feature>
<dbReference type="GO" id="GO:0005789">
    <property type="term" value="C:endoplasmic reticulum membrane"/>
    <property type="evidence" value="ECO:0007669"/>
    <property type="project" value="UniProtKB-SubCell"/>
</dbReference>
<evidence type="ECO:0000256" key="4">
    <source>
        <dbReference type="ARBA" id="ARBA00013795"/>
    </source>
</evidence>
<evidence type="ECO:0000256" key="9">
    <source>
        <dbReference type="ARBA" id="ARBA00022824"/>
    </source>
</evidence>
<keyword evidence="6 12" id="KW-0328">Glycosyltransferase</keyword>
<dbReference type="EMBL" id="JAPEUY010000007">
    <property type="protein sequence ID" value="KAJ4371558.1"/>
    <property type="molecule type" value="Genomic_DNA"/>
</dbReference>
<dbReference type="PANTHER" id="PTHR12468">
    <property type="entry name" value="GPI MANNOSYLTRANSFERASE 2"/>
    <property type="match status" value="1"/>
</dbReference>
<dbReference type="AlphaFoldDB" id="A0A9W8YC63"/>
<evidence type="ECO:0000256" key="12">
    <source>
        <dbReference type="RuleBase" id="RU363112"/>
    </source>
</evidence>
<comment type="caution">
    <text evidence="13">The sequence shown here is derived from an EMBL/GenBank/DDBJ whole genome shotgun (WGS) entry which is preliminary data.</text>
</comment>
<dbReference type="GO" id="GO:0000009">
    <property type="term" value="F:alpha-1,6-mannosyltransferase activity"/>
    <property type="evidence" value="ECO:0007669"/>
    <property type="project" value="InterPro"/>
</dbReference>
<comment type="function">
    <text evidence="12">Mannosyltransferase involved in glycosylphosphatidylinositol-anchor biosynthesis.</text>
</comment>
<name>A0A9W8YC63_9PLEO</name>
<keyword evidence="9 12" id="KW-0256">Endoplasmic reticulum</keyword>
<accession>A0A9W8YC63</accession>
<feature type="transmembrane region" description="Helical" evidence="12">
    <location>
        <begin position="126"/>
        <end position="147"/>
    </location>
</feature>
<dbReference type="GO" id="GO:0031501">
    <property type="term" value="C:mannosyltransferase complex"/>
    <property type="evidence" value="ECO:0007669"/>
    <property type="project" value="TreeGrafter"/>
</dbReference>
<sequence length="329" mass="36375">MSVLVLYRLLTIILDLPRQRNVAFVASVLHILTPASLFYSAPYAEALFSLLNLTGMVHYALSKATARDGGSPVREDIYKLSSGLIFASAALIRSNGLLSGLIFLYDAAMYLPRIASEQLSIRDVTRIMVTCVAGLFIAIGFIGPQYLAYMDFCIRENGSDARPWCEGSIPSIYSWVQSHYWDVGFFHYWTLSNLPLFLLATPMLWLLLESSVTDLRSCVQRPLHGRSVTSTPGTIGTEKSTVGAHSFPELAFPQLVLAVTAITSFHVQIVNRIASAYPTWYVMIASWLVDGKTTQGTVLNSQKGQWFVRGIVIYAVTQGMLFANFLPPA</sequence>
<evidence type="ECO:0000256" key="1">
    <source>
        <dbReference type="ARBA" id="ARBA00004477"/>
    </source>
</evidence>
<evidence type="ECO:0000256" key="5">
    <source>
        <dbReference type="ARBA" id="ARBA00022502"/>
    </source>
</evidence>
<dbReference type="EC" id="2.4.1.-" evidence="12"/>
<dbReference type="GO" id="GO:0006506">
    <property type="term" value="P:GPI anchor biosynthetic process"/>
    <property type="evidence" value="ECO:0007669"/>
    <property type="project" value="UniProtKB-KW"/>
</dbReference>
<evidence type="ECO:0000313" key="13">
    <source>
        <dbReference type="EMBL" id="KAJ4371558.1"/>
    </source>
</evidence>
<evidence type="ECO:0000256" key="2">
    <source>
        <dbReference type="ARBA" id="ARBA00004687"/>
    </source>
</evidence>
<evidence type="ECO:0000256" key="6">
    <source>
        <dbReference type="ARBA" id="ARBA00022676"/>
    </source>
</evidence>
<evidence type="ECO:0000256" key="8">
    <source>
        <dbReference type="ARBA" id="ARBA00022692"/>
    </source>
</evidence>
<comment type="similarity">
    <text evidence="3 12">Belongs to the PIGV family.</text>
</comment>